<dbReference type="EMBL" id="QOUW02000007">
    <property type="protein sequence ID" value="RIW17914.1"/>
    <property type="molecule type" value="Genomic_DNA"/>
</dbReference>
<dbReference type="Proteomes" id="UP000253437">
    <property type="component" value="Unassembled WGS sequence"/>
</dbReference>
<sequence>MSRPFTQKEFLKDVRNHQMTIINDDGGVCRYLRFKQPNTSNRYFDITTWNGHLCISGDMGTFVFSRLFDMFEFFRDSKLRVNYGYWGEKLQSVSRFAGYEVFDSHYVLESIKERINYLAEEYIPEYYDNLKSSVKSEYPTIEAITKAFKQDAIRHFENSELCEYRHAGTIDEWESDIFPNLSLHGYEGNDWDYEWLSGKRLSYNYKWCCYAITWAIKQYDRHQQPIIIPSHYQALTPVSKGNQNERSD</sequence>
<evidence type="ECO:0000313" key="1">
    <source>
        <dbReference type="EMBL" id="RIW17914.1"/>
    </source>
</evidence>
<evidence type="ECO:0000313" key="2">
    <source>
        <dbReference type="Proteomes" id="UP000253437"/>
    </source>
</evidence>
<proteinExistence type="predicted"/>
<dbReference type="RefSeq" id="WP_114091690.1">
    <property type="nucleotide sequence ID" value="NZ_QOUW02000007.1"/>
</dbReference>
<comment type="caution">
    <text evidence="1">The sequence shown here is derived from an EMBL/GenBank/DDBJ whole genome shotgun (WGS) entry which is preliminary data.</text>
</comment>
<protein>
    <submittedName>
        <fullName evidence="1">Uncharacterized protein</fullName>
    </submittedName>
</protein>
<organism evidence="1 2">
    <name type="scientific">Vibrio harveyi</name>
    <name type="common">Beneckea harveyi</name>
    <dbReference type="NCBI Taxonomy" id="669"/>
    <lineage>
        <taxon>Bacteria</taxon>
        <taxon>Pseudomonadati</taxon>
        <taxon>Pseudomonadota</taxon>
        <taxon>Gammaproteobacteria</taxon>
        <taxon>Vibrionales</taxon>
        <taxon>Vibrionaceae</taxon>
        <taxon>Vibrio</taxon>
    </lineage>
</organism>
<reference evidence="1 2" key="1">
    <citation type="submission" date="2018-08" db="EMBL/GenBank/DDBJ databases">
        <title>Vibrio harveyi strains pathogenic to white snook Centropomus viridis Lockington (1877) and potential probiotic bacteria.</title>
        <authorList>
            <person name="Soto-Rodriguez S."/>
            <person name="Gomez-Gil B."/>
            <person name="Lozano-Olvera R."/>
        </authorList>
    </citation>
    <scope>NUCLEOTIDE SEQUENCE [LARGE SCALE GENOMIC DNA]</scope>
    <source>
        <strain evidence="1 2">CAIM 1508</strain>
    </source>
</reference>
<dbReference type="AlphaFoldDB" id="A0A8B3DRF9"/>
<name>A0A8B3DRF9_VIBHA</name>
<accession>A0A8B3DRF9</accession>
<gene>
    <name evidence="1" type="ORF">DS957_003875</name>
</gene>